<dbReference type="Proteomes" id="UP000094622">
    <property type="component" value="Unassembled WGS sequence"/>
</dbReference>
<keyword evidence="4 9" id="KW-0997">Cell inner membrane</keyword>
<dbReference type="InterPro" id="IPR007387">
    <property type="entry name" value="TRAP_DctQ"/>
</dbReference>
<feature type="transmembrane region" description="Helical" evidence="9">
    <location>
        <begin position="129"/>
        <end position="148"/>
    </location>
</feature>
<evidence type="ECO:0000256" key="2">
    <source>
        <dbReference type="ARBA" id="ARBA00022448"/>
    </source>
</evidence>
<comment type="subcellular location">
    <subcellularLocation>
        <location evidence="1 9">Cell inner membrane</location>
        <topology evidence="1 9">Multi-pass membrane protein</topology>
    </subcellularLocation>
</comment>
<feature type="transmembrane region" description="Helical" evidence="9">
    <location>
        <begin position="12"/>
        <end position="32"/>
    </location>
</feature>
<dbReference type="PATRIC" id="fig|1439726.3.peg.3328"/>
<evidence type="ECO:0000313" key="12">
    <source>
        <dbReference type="EMBL" id="ODN69532.1"/>
    </source>
</evidence>
<evidence type="ECO:0000259" key="11">
    <source>
        <dbReference type="Pfam" id="PF04290"/>
    </source>
</evidence>
<keyword evidence="3" id="KW-1003">Cell membrane</keyword>
<accession>A0A1E3GZR7</accession>
<evidence type="ECO:0000256" key="7">
    <source>
        <dbReference type="ARBA" id="ARBA00023136"/>
    </source>
</evidence>
<feature type="domain" description="Tripartite ATP-independent periplasmic transporters DctQ component" evidence="11">
    <location>
        <begin position="26"/>
        <end position="153"/>
    </location>
</feature>
<comment type="similarity">
    <text evidence="8 9">Belongs to the TRAP transporter small permease family.</text>
</comment>
<dbReference type="EMBL" id="MCRJ01000086">
    <property type="protein sequence ID" value="ODN69532.1"/>
    <property type="molecule type" value="Genomic_DNA"/>
</dbReference>
<dbReference type="PANTHER" id="PTHR35011">
    <property type="entry name" value="2,3-DIKETO-L-GULONATE TRAP TRANSPORTER SMALL PERMEASE PROTEIN YIAM"/>
    <property type="match status" value="1"/>
</dbReference>
<sequence length="184" mass="19802">MTSFPSLDRIIAILADAVAGLAAFGILVVVLLQVASRLLGWSIPWTEEATRYLFVWMIFLGLAAGFRTVESARVTFFIAVAPRMIRRLALPIYVVSSIGFFLLVVWTGYGVVRLQLIMNETAATLAVPMWLIGGIMPASAVIAILAVIESVRQRPGLIAVPDDALAAGDPASDHPDTPASRRTP</sequence>
<dbReference type="RefSeq" id="WP_069307584.1">
    <property type="nucleotide sequence ID" value="NZ_MCRJ01000086.1"/>
</dbReference>
<evidence type="ECO:0000256" key="6">
    <source>
        <dbReference type="ARBA" id="ARBA00022989"/>
    </source>
</evidence>
<evidence type="ECO:0000313" key="13">
    <source>
        <dbReference type="Proteomes" id="UP000094622"/>
    </source>
</evidence>
<dbReference type="GO" id="GO:0005886">
    <property type="term" value="C:plasma membrane"/>
    <property type="evidence" value="ECO:0007669"/>
    <property type="project" value="UniProtKB-SubCell"/>
</dbReference>
<protein>
    <recommendedName>
        <fullName evidence="9">TRAP transporter small permease protein</fullName>
    </recommendedName>
</protein>
<proteinExistence type="inferred from homology"/>
<organism evidence="12 13">
    <name type="scientific">Methylobrevis pamukkalensis</name>
    <dbReference type="NCBI Taxonomy" id="1439726"/>
    <lineage>
        <taxon>Bacteria</taxon>
        <taxon>Pseudomonadati</taxon>
        <taxon>Pseudomonadota</taxon>
        <taxon>Alphaproteobacteria</taxon>
        <taxon>Hyphomicrobiales</taxon>
        <taxon>Pleomorphomonadaceae</taxon>
        <taxon>Methylobrevis</taxon>
    </lineage>
</organism>
<evidence type="ECO:0000256" key="5">
    <source>
        <dbReference type="ARBA" id="ARBA00022692"/>
    </source>
</evidence>
<name>A0A1E3GZR7_9HYPH</name>
<dbReference type="GO" id="GO:0022857">
    <property type="term" value="F:transmembrane transporter activity"/>
    <property type="evidence" value="ECO:0007669"/>
    <property type="project" value="UniProtKB-UniRule"/>
</dbReference>
<comment type="function">
    <text evidence="9">Part of the tripartite ATP-independent periplasmic (TRAP) transport system.</text>
</comment>
<evidence type="ECO:0000256" key="1">
    <source>
        <dbReference type="ARBA" id="ARBA00004429"/>
    </source>
</evidence>
<evidence type="ECO:0000256" key="4">
    <source>
        <dbReference type="ARBA" id="ARBA00022519"/>
    </source>
</evidence>
<keyword evidence="6 9" id="KW-1133">Transmembrane helix</keyword>
<gene>
    <name evidence="12" type="ORF">A6302_03169</name>
</gene>
<dbReference type="OrthoDB" id="4964541at2"/>
<keyword evidence="5 9" id="KW-0812">Transmembrane</keyword>
<feature type="region of interest" description="Disordered" evidence="10">
    <location>
        <begin position="164"/>
        <end position="184"/>
    </location>
</feature>
<keyword evidence="13" id="KW-1185">Reference proteome</keyword>
<reference evidence="12 13" key="1">
    <citation type="submission" date="2016-07" db="EMBL/GenBank/DDBJ databases">
        <title>Draft Genome Sequence of Methylobrevis pamukkalensis PK2.</title>
        <authorList>
            <person name="Vasilenko O.V."/>
            <person name="Doronina N.V."/>
            <person name="Shmareva M.N."/>
            <person name="Tarlachkov S.V."/>
            <person name="Mustakhimov I."/>
            <person name="Trotsenko Y.A."/>
        </authorList>
    </citation>
    <scope>NUCLEOTIDE SEQUENCE [LARGE SCALE GENOMIC DNA]</scope>
    <source>
        <strain evidence="12 13">PK2</strain>
    </source>
</reference>
<evidence type="ECO:0000256" key="9">
    <source>
        <dbReference type="RuleBase" id="RU369079"/>
    </source>
</evidence>
<dbReference type="PANTHER" id="PTHR35011:SF2">
    <property type="entry name" value="2,3-DIKETO-L-GULONATE TRAP TRANSPORTER SMALL PERMEASE PROTEIN YIAM"/>
    <property type="match status" value="1"/>
</dbReference>
<evidence type="ECO:0000256" key="3">
    <source>
        <dbReference type="ARBA" id="ARBA00022475"/>
    </source>
</evidence>
<keyword evidence="7 9" id="KW-0472">Membrane</keyword>
<dbReference type="Pfam" id="PF04290">
    <property type="entry name" value="DctQ"/>
    <property type="match status" value="1"/>
</dbReference>
<comment type="subunit">
    <text evidence="9">The complex comprises the extracytoplasmic solute receptor protein and the two transmembrane proteins.</text>
</comment>
<comment type="caution">
    <text evidence="12">The sequence shown here is derived from an EMBL/GenBank/DDBJ whole genome shotgun (WGS) entry which is preliminary data.</text>
</comment>
<keyword evidence="2 9" id="KW-0813">Transport</keyword>
<dbReference type="InterPro" id="IPR055348">
    <property type="entry name" value="DctQ"/>
</dbReference>
<evidence type="ECO:0000256" key="10">
    <source>
        <dbReference type="SAM" id="MobiDB-lite"/>
    </source>
</evidence>
<dbReference type="AlphaFoldDB" id="A0A1E3GZR7"/>
<feature type="transmembrane region" description="Helical" evidence="9">
    <location>
        <begin position="90"/>
        <end position="109"/>
    </location>
</feature>
<evidence type="ECO:0000256" key="8">
    <source>
        <dbReference type="ARBA" id="ARBA00038436"/>
    </source>
</evidence>
<dbReference type="GO" id="GO:0015740">
    <property type="term" value="P:C4-dicarboxylate transport"/>
    <property type="evidence" value="ECO:0007669"/>
    <property type="project" value="TreeGrafter"/>
</dbReference>
<feature type="transmembrane region" description="Helical" evidence="9">
    <location>
        <begin position="52"/>
        <end position="69"/>
    </location>
</feature>